<feature type="compositionally biased region" description="Pro residues" evidence="7">
    <location>
        <begin position="377"/>
        <end position="386"/>
    </location>
</feature>
<feature type="region of interest" description="Disordered" evidence="7">
    <location>
        <begin position="201"/>
        <end position="220"/>
    </location>
</feature>
<dbReference type="PANTHER" id="PTHR23003">
    <property type="entry name" value="RNA RECOGNITION MOTIF RRM DOMAIN CONTAINING PROTEIN"/>
    <property type="match status" value="1"/>
</dbReference>
<proteinExistence type="predicted"/>
<evidence type="ECO:0000256" key="1">
    <source>
        <dbReference type="ARBA" id="ARBA00004123"/>
    </source>
</evidence>
<dbReference type="Gene3D" id="3.30.70.330">
    <property type="match status" value="2"/>
</dbReference>
<dbReference type="GO" id="GO:0006397">
    <property type="term" value="P:mRNA processing"/>
    <property type="evidence" value="ECO:0007669"/>
    <property type="project" value="UniProtKB-KW"/>
</dbReference>
<dbReference type="GO" id="GO:0005634">
    <property type="term" value="C:nucleus"/>
    <property type="evidence" value="ECO:0007669"/>
    <property type="project" value="UniProtKB-SubCell"/>
</dbReference>
<dbReference type="Proteomes" id="UP000095280">
    <property type="component" value="Unplaced"/>
</dbReference>
<dbReference type="InterPro" id="IPR036860">
    <property type="entry name" value="SH2_dom_sf"/>
</dbReference>
<keyword evidence="9" id="KW-1185">Reference proteome</keyword>
<sequence length="818" mass="89491">MSRGSKTVYVGNLPPDVRSKDIRDLFDKYGNIREIDLKNSRGPPFAFIEFDDERDAEDAVRGRDTYNFDGYSLRVEFPRSAGGRGGGGYGRDFGGRGGGRGPSRRGEFRVVVSGLPPSGSWQDLKDHMREAGEVGFADVRGSVGFVEFMRYEDMKRAIRKLDGTKFKSHESFSTMRYLPDASIGPPSWPEGFKKSATLRSAVQDTSGGSNSSGSGGQELQHHLGWSRHSNWQAHIPDQLTKARNDRAAALAETRNLLIAAQQLLTARSAATSAVAFEELQLPSKTEKPKSSMLNSLINKFQRVRTFSQERNEGGGGGPAQSTSQQQTAGADQDDEEMIYTTLDDSLANVEKDNSSNRAIDGDDKEQTYETPDDHSLPTPPPPPAVPAKPLKPQKGLVTPEMLSSRQLRPTPPIPAPRGRSDDSGDTNGKPEITEGGEALRQRKPSLSPTPTPRLPATIEGSLKDQLLAGAAVDASVSYFYQAFNCKPLLQDALEAAPAGSFVVHGGSSGRGGGQLRLLTLLVRSADPVHSVCRYTIKETTTNGVQIAGSLGSASHASVNQLLYYYHIHDLPICKDHPETVIKLVRPLHLCRQTSFLSASIWCLGDKPLCLSLLTGAQEGTFALLVDQQTKQLSLYATATDKQMTVKMRINTDGKQQKFWVSDSEKFDSLEKFLMHYHRYSLSVISTDSGGKEVPLRLTMPCQLSEKFQTNLSQYLTDHVTEECTESVVNGGGGSLVVSIKRLGSACVRTETLLDGEDSQMKLTVAGGWAAGVLVEEARVRGYQWIYRIEGRPEIEFESMDKLLMYASQHPDGLLLKRG</sequence>
<reference evidence="10" key="1">
    <citation type="submission" date="2016-11" db="UniProtKB">
        <authorList>
            <consortium name="WormBaseParasite"/>
        </authorList>
    </citation>
    <scope>IDENTIFICATION</scope>
</reference>
<evidence type="ECO:0000256" key="4">
    <source>
        <dbReference type="ARBA" id="ARBA00022884"/>
    </source>
</evidence>
<dbReference type="GO" id="GO:0003729">
    <property type="term" value="F:mRNA binding"/>
    <property type="evidence" value="ECO:0007669"/>
    <property type="project" value="TreeGrafter"/>
</dbReference>
<evidence type="ECO:0000256" key="6">
    <source>
        <dbReference type="PROSITE-ProRule" id="PRU00176"/>
    </source>
</evidence>
<dbReference type="InterPro" id="IPR000504">
    <property type="entry name" value="RRM_dom"/>
</dbReference>
<evidence type="ECO:0000256" key="5">
    <source>
        <dbReference type="ARBA" id="ARBA00023242"/>
    </source>
</evidence>
<dbReference type="Pfam" id="PF00076">
    <property type="entry name" value="RRM_1"/>
    <property type="match status" value="2"/>
</dbReference>
<feature type="compositionally biased region" description="Basic and acidic residues" evidence="7">
    <location>
        <begin position="349"/>
        <end position="375"/>
    </location>
</feature>
<keyword evidence="5" id="KW-0539">Nucleus</keyword>
<dbReference type="SUPFAM" id="SSF54928">
    <property type="entry name" value="RNA-binding domain, RBD"/>
    <property type="match status" value="1"/>
</dbReference>
<feature type="region of interest" description="Disordered" evidence="7">
    <location>
        <begin position="308"/>
        <end position="457"/>
    </location>
</feature>
<evidence type="ECO:0000313" key="10">
    <source>
        <dbReference type="WBParaSite" id="maker-uti_cns_0002306-snap-gene-0.13-mRNA-1"/>
    </source>
</evidence>
<dbReference type="Gene3D" id="3.30.505.10">
    <property type="entry name" value="SH2 domain"/>
    <property type="match status" value="1"/>
</dbReference>
<dbReference type="InterPro" id="IPR035979">
    <property type="entry name" value="RBD_domain_sf"/>
</dbReference>
<evidence type="ECO:0000313" key="9">
    <source>
        <dbReference type="Proteomes" id="UP000095280"/>
    </source>
</evidence>
<feature type="domain" description="RRM" evidence="8">
    <location>
        <begin position="108"/>
        <end position="170"/>
    </location>
</feature>
<dbReference type="InterPro" id="IPR050374">
    <property type="entry name" value="RRT5_SRSF_SR"/>
</dbReference>
<keyword evidence="4 6" id="KW-0694">RNA-binding</keyword>
<feature type="domain" description="RRM" evidence="8">
    <location>
        <begin position="6"/>
        <end position="80"/>
    </location>
</feature>
<dbReference type="SUPFAM" id="SSF55550">
    <property type="entry name" value="SH2 domain"/>
    <property type="match status" value="1"/>
</dbReference>
<feature type="region of interest" description="Disordered" evidence="7">
    <location>
        <begin position="83"/>
        <end position="105"/>
    </location>
</feature>
<dbReference type="AlphaFoldDB" id="A0A1I8GKD5"/>
<name>A0A1I8GKD5_9PLAT</name>
<dbReference type="CDD" id="cd12338">
    <property type="entry name" value="RRM1_SRSF1_like"/>
    <property type="match status" value="1"/>
</dbReference>
<keyword evidence="2" id="KW-0507">mRNA processing</keyword>
<feature type="compositionally biased region" description="Low complexity" evidence="7">
    <location>
        <begin position="319"/>
        <end position="330"/>
    </location>
</feature>
<protein>
    <submittedName>
        <fullName evidence="10">Splicing factor, arginine/serine-rich 1</fullName>
    </submittedName>
</protein>
<dbReference type="InterPro" id="IPR012677">
    <property type="entry name" value="Nucleotide-bd_a/b_plait_sf"/>
</dbReference>
<dbReference type="PANTHER" id="PTHR23003:SF62">
    <property type="entry name" value="SERINE_ARGININE (SR)-TYPE SHUTTLING MRNA BINDING PROTEIN NPL3"/>
    <property type="match status" value="1"/>
</dbReference>
<accession>A0A1I8GKD5</accession>
<feature type="compositionally biased region" description="Gly residues" evidence="7">
    <location>
        <begin position="83"/>
        <end position="101"/>
    </location>
</feature>
<comment type="subcellular location">
    <subcellularLocation>
        <location evidence="1">Nucleus</location>
    </subcellularLocation>
</comment>
<evidence type="ECO:0000256" key="7">
    <source>
        <dbReference type="SAM" id="MobiDB-lite"/>
    </source>
</evidence>
<keyword evidence="3" id="KW-0677">Repeat</keyword>
<dbReference type="PROSITE" id="PS50102">
    <property type="entry name" value="RRM"/>
    <property type="match status" value="2"/>
</dbReference>
<evidence type="ECO:0000256" key="3">
    <source>
        <dbReference type="ARBA" id="ARBA00022737"/>
    </source>
</evidence>
<dbReference type="WBParaSite" id="maker-uti_cns_0002306-snap-gene-0.13-mRNA-1">
    <property type="protein sequence ID" value="maker-uti_cns_0002306-snap-gene-0.13-mRNA-1"/>
    <property type="gene ID" value="maker-uti_cns_0002306-snap-gene-0.13"/>
</dbReference>
<dbReference type="SMART" id="SM00360">
    <property type="entry name" value="RRM"/>
    <property type="match status" value="2"/>
</dbReference>
<organism evidence="9 10">
    <name type="scientific">Macrostomum lignano</name>
    <dbReference type="NCBI Taxonomy" id="282301"/>
    <lineage>
        <taxon>Eukaryota</taxon>
        <taxon>Metazoa</taxon>
        <taxon>Spiralia</taxon>
        <taxon>Lophotrochozoa</taxon>
        <taxon>Platyhelminthes</taxon>
        <taxon>Rhabditophora</taxon>
        <taxon>Macrostomorpha</taxon>
        <taxon>Macrostomida</taxon>
        <taxon>Macrostomidae</taxon>
        <taxon>Macrostomum</taxon>
    </lineage>
</organism>
<dbReference type="GO" id="GO:0005737">
    <property type="term" value="C:cytoplasm"/>
    <property type="evidence" value="ECO:0007669"/>
    <property type="project" value="TreeGrafter"/>
</dbReference>
<evidence type="ECO:0000259" key="8">
    <source>
        <dbReference type="PROSITE" id="PS50102"/>
    </source>
</evidence>
<evidence type="ECO:0000256" key="2">
    <source>
        <dbReference type="ARBA" id="ARBA00022664"/>
    </source>
</evidence>